<evidence type="ECO:0000256" key="1">
    <source>
        <dbReference type="ARBA" id="ARBA00023125"/>
    </source>
</evidence>
<evidence type="ECO:0000259" key="2">
    <source>
        <dbReference type="Pfam" id="PF00440"/>
    </source>
</evidence>
<organism evidence="3 4">
    <name type="scientific">Amycolatopsis taiwanensis</name>
    <dbReference type="NCBI Taxonomy" id="342230"/>
    <lineage>
        <taxon>Bacteria</taxon>
        <taxon>Bacillati</taxon>
        <taxon>Actinomycetota</taxon>
        <taxon>Actinomycetes</taxon>
        <taxon>Pseudonocardiales</taxon>
        <taxon>Pseudonocardiaceae</taxon>
        <taxon>Amycolatopsis</taxon>
    </lineage>
</organism>
<feature type="domain" description="HTH tetR-type" evidence="2">
    <location>
        <begin position="11"/>
        <end position="57"/>
    </location>
</feature>
<comment type="caution">
    <text evidence="3">The sequence shown here is derived from an EMBL/GenBank/DDBJ whole genome shotgun (WGS) entry which is preliminary data.</text>
</comment>
<dbReference type="InterPro" id="IPR001647">
    <property type="entry name" value="HTH_TetR"/>
</dbReference>
<name>A0A9W6RBG6_9PSEU</name>
<dbReference type="GO" id="GO:0003700">
    <property type="term" value="F:DNA-binding transcription factor activity"/>
    <property type="evidence" value="ECO:0007669"/>
    <property type="project" value="TreeGrafter"/>
</dbReference>
<dbReference type="SUPFAM" id="SSF46689">
    <property type="entry name" value="Homeodomain-like"/>
    <property type="match status" value="1"/>
</dbReference>
<protein>
    <submittedName>
        <fullName evidence="3">TetR family transcriptional regulator</fullName>
    </submittedName>
</protein>
<evidence type="ECO:0000313" key="4">
    <source>
        <dbReference type="Proteomes" id="UP001165136"/>
    </source>
</evidence>
<dbReference type="EMBL" id="BSTI01000029">
    <property type="protein sequence ID" value="GLY71007.1"/>
    <property type="molecule type" value="Genomic_DNA"/>
</dbReference>
<dbReference type="GO" id="GO:0000976">
    <property type="term" value="F:transcription cis-regulatory region binding"/>
    <property type="evidence" value="ECO:0007669"/>
    <property type="project" value="TreeGrafter"/>
</dbReference>
<dbReference type="AlphaFoldDB" id="A0A9W6RBG6"/>
<sequence length="212" mass="23712">MSVNSESRLRILLAAERLFAERGIDGVSLREIGSASGHRNNSAVQYHFGTKDSLLASLYELRMAPLNERRKAVLRKIRKDGRQGDLRALVEAYVLPLAESVSEAEESSWYARFANRYVLSRKSFPESFRDGFASGVYALHRMIAACLEELSVPVRQERIRQLQLLVVGVLADLERRRDEEQLSPEDAQRTVAELVETAVALLAAPASAGTQR</sequence>
<keyword evidence="4" id="KW-1185">Reference proteome</keyword>
<dbReference type="PANTHER" id="PTHR30055">
    <property type="entry name" value="HTH-TYPE TRANSCRIPTIONAL REGULATOR RUTR"/>
    <property type="match status" value="1"/>
</dbReference>
<dbReference type="Gene3D" id="1.10.357.10">
    <property type="entry name" value="Tetracycline Repressor, domain 2"/>
    <property type="match status" value="1"/>
</dbReference>
<evidence type="ECO:0000313" key="3">
    <source>
        <dbReference type="EMBL" id="GLY71007.1"/>
    </source>
</evidence>
<accession>A0A9W6RBG6</accession>
<dbReference type="PANTHER" id="PTHR30055:SF235">
    <property type="entry name" value="TRANSCRIPTIONAL REGULATORY PROTEIN"/>
    <property type="match status" value="1"/>
</dbReference>
<dbReference type="RefSeq" id="WP_027945692.1">
    <property type="nucleotide sequence ID" value="NZ_BSTI01000029.1"/>
</dbReference>
<reference evidence="3" key="1">
    <citation type="submission" date="2023-03" db="EMBL/GenBank/DDBJ databases">
        <title>Amycolatopsis taiwanensis NBRC 103393.</title>
        <authorList>
            <person name="Ichikawa N."/>
            <person name="Sato H."/>
            <person name="Tonouchi N."/>
        </authorList>
    </citation>
    <scope>NUCLEOTIDE SEQUENCE</scope>
    <source>
        <strain evidence="3">NBRC 103393</strain>
    </source>
</reference>
<dbReference type="Pfam" id="PF00440">
    <property type="entry name" value="TetR_N"/>
    <property type="match status" value="1"/>
</dbReference>
<keyword evidence="1" id="KW-0238">DNA-binding</keyword>
<dbReference type="InterPro" id="IPR009057">
    <property type="entry name" value="Homeodomain-like_sf"/>
</dbReference>
<dbReference type="InterPro" id="IPR050109">
    <property type="entry name" value="HTH-type_TetR-like_transc_reg"/>
</dbReference>
<proteinExistence type="predicted"/>
<dbReference type="Proteomes" id="UP001165136">
    <property type="component" value="Unassembled WGS sequence"/>
</dbReference>
<gene>
    <name evidence="3" type="ORF">Atai01_76260</name>
</gene>